<dbReference type="Gene3D" id="3.30.70.260">
    <property type="match status" value="1"/>
</dbReference>
<dbReference type="Pfam" id="PF10185">
    <property type="entry name" value="Mesd"/>
    <property type="match status" value="1"/>
</dbReference>
<dbReference type="GO" id="GO:0006457">
    <property type="term" value="P:protein folding"/>
    <property type="evidence" value="ECO:0007669"/>
    <property type="project" value="InterPro"/>
</dbReference>
<evidence type="ECO:0000313" key="10">
    <source>
        <dbReference type="Proteomes" id="UP000663852"/>
    </source>
</evidence>
<evidence type="ECO:0000256" key="8">
    <source>
        <dbReference type="SAM" id="SignalP"/>
    </source>
</evidence>
<keyword evidence="7" id="KW-0472">Membrane</keyword>
<keyword evidence="7" id="KW-0812">Transmembrane</keyword>
<protein>
    <submittedName>
        <fullName evidence="9">Uncharacterized protein</fullName>
    </submittedName>
</protein>
<comment type="subcellular location">
    <subcellularLocation>
        <location evidence="1">Endoplasmic reticulum</location>
    </subcellularLocation>
</comment>
<keyword evidence="4 8" id="KW-0732">Signal</keyword>
<name>A0A813P7P7_ADIRI</name>
<dbReference type="Proteomes" id="UP000663852">
    <property type="component" value="Unassembled WGS sequence"/>
</dbReference>
<reference evidence="9" key="1">
    <citation type="submission" date="2021-02" db="EMBL/GenBank/DDBJ databases">
        <authorList>
            <person name="Nowell W R."/>
        </authorList>
    </citation>
    <scope>NUCLEOTIDE SEQUENCE</scope>
</reference>
<organism evidence="9 10">
    <name type="scientific">Adineta ricciae</name>
    <name type="common">Rotifer</name>
    <dbReference type="NCBI Taxonomy" id="249248"/>
    <lineage>
        <taxon>Eukaryota</taxon>
        <taxon>Metazoa</taxon>
        <taxon>Spiralia</taxon>
        <taxon>Gnathifera</taxon>
        <taxon>Rotifera</taxon>
        <taxon>Eurotatoria</taxon>
        <taxon>Bdelloidea</taxon>
        <taxon>Adinetida</taxon>
        <taxon>Adinetidae</taxon>
        <taxon>Adineta</taxon>
    </lineage>
</organism>
<dbReference type="PANTHER" id="PTHR17600:SF2">
    <property type="entry name" value="LRP CHAPERONE MESD"/>
    <property type="match status" value="1"/>
</dbReference>
<keyword evidence="6" id="KW-0143">Chaperone</keyword>
<evidence type="ECO:0000256" key="6">
    <source>
        <dbReference type="ARBA" id="ARBA00023186"/>
    </source>
</evidence>
<feature type="chain" id="PRO_5033034142" evidence="8">
    <location>
        <begin position="23"/>
        <end position="299"/>
    </location>
</feature>
<evidence type="ECO:0000256" key="2">
    <source>
        <dbReference type="ARBA" id="ARBA00011068"/>
    </source>
</evidence>
<evidence type="ECO:0000256" key="7">
    <source>
        <dbReference type="SAM" id="Phobius"/>
    </source>
</evidence>
<dbReference type="InterPro" id="IPR019330">
    <property type="entry name" value="MESD"/>
</dbReference>
<gene>
    <name evidence="9" type="ORF">EDS130_LOCUS2239</name>
</gene>
<feature type="transmembrane region" description="Helical" evidence="7">
    <location>
        <begin position="239"/>
        <end position="264"/>
    </location>
</feature>
<dbReference type="GO" id="GO:0016055">
    <property type="term" value="P:Wnt signaling pathway"/>
    <property type="evidence" value="ECO:0007669"/>
    <property type="project" value="UniProtKB-KW"/>
</dbReference>
<keyword evidence="5" id="KW-0256">Endoplasmic reticulum</keyword>
<feature type="signal peptide" evidence="8">
    <location>
        <begin position="1"/>
        <end position="22"/>
    </location>
</feature>
<accession>A0A813P7P7</accession>
<evidence type="ECO:0000256" key="5">
    <source>
        <dbReference type="ARBA" id="ARBA00022824"/>
    </source>
</evidence>
<dbReference type="OrthoDB" id="75833at2759"/>
<keyword evidence="7" id="KW-1133">Transmembrane helix</keyword>
<evidence type="ECO:0000313" key="9">
    <source>
        <dbReference type="EMBL" id="CAF0750198.1"/>
    </source>
</evidence>
<evidence type="ECO:0000256" key="3">
    <source>
        <dbReference type="ARBA" id="ARBA00022687"/>
    </source>
</evidence>
<proteinExistence type="inferred from homology"/>
<sequence length="299" mass="35634">MNYSYFFLTILVLFYTFTRIHASDDGFKREKTHLKKDPRDYTDRDVDSLFEEWEDNDEDVLPDDERHDYFLRKPRPMIRPEDLVGKQPEHIMKVSKQGQTLMMFATVSGSPTRRETEEITQIWWWGLKNALYDVTRHVIDDNRILLVLNDGSQAFEIKDFLVQQERCKEVTIDNRPYYGKGATIIISLQFQNKNATQRQVFVQTSVDKLLKLPEQHQNLMDLEQKNHHEKTSKISFAKILILIVYHLFVSMLLVVYIGTTFWYLQQIWSANDHSHYELSFITKKFTFSIRSFLLLSYLQ</sequence>
<comment type="caution">
    <text evidence="9">The sequence shown here is derived from an EMBL/GenBank/DDBJ whole genome shotgun (WGS) entry which is preliminary data.</text>
</comment>
<keyword evidence="3" id="KW-0879">Wnt signaling pathway</keyword>
<dbReference type="AlphaFoldDB" id="A0A813P7P7"/>
<dbReference type="GO" id="GO:0005783">
    <property type="term" value="C:endoplasmic reticulum"/>
    <property type="evidence" value="ECO:0007669"/>
    <property type="project" value="UniProtKB-SubCell"/>
</dbReference>
<evidence type="ECO:0000256" key="1">
    <source>
        <dbReference type="ARBA" id="ARBA00004240"/>
    </source>
</evidence>
<dbReference type="EMBL" id="CAJNOJ010000005">
    <property type="protein sequence ID" value="CAF0750198.1"/>
    <property type="molecule type" value="Genomic_DNA"/>
</dbReference>
<evidence type="ECO:0000256" key="4">
    <source>
        <dbReference type="ARBA" id="ARBA00022729"/>
    </source>
</evidence>
<dbReference type="PANTHER" id="PTHR17600">
    <property type="entry name" value="MESODERM DEVELOPMENT CANDIDATE 2"/>
    <property type="match status" value="1"/>
</dbReference>
<comment type="similarity">
    <text evidence="2">Belongs to the MESD family.</text>
</comment>